<dbReference type="Pfam" id="PF02910">
    <property type="entry name" value="Succ_DH_flav_C"/>
    <property type="match status" value="1"/>
</dbReference>
<evidence type="ECO:0000256" key="14">
    <source>
        <dbReference type="ARBA" id="ARBA00030461"/>
    </source>
</evidence>
<evidence type="ECO:0000256" key="12">
    <source>
        <dbReference type="ARBA" id="ARBA00023002"/>
    </source>
</evidence>
<evidence type="ECO:0000256" key="4">
    <source>
        <dbReference type="ARBA" id="ARBA00012792"/>
    </source>
</evidence>
<dbReference type="GO" id="GO:0050660">
    <property type="term" value="F:flavin adenine dinucleotide binding"/>
    <property type="evidence" value="ECO:0007669"/>
    <property type="project" value="InterPro"/>
</dbReference>
<dbReference type="PROSITE" id="PS00504">
    <property type="entry name" value="FRD_SDH_FAD_BINDING"/>
    <property type="match status" value="1"/>
</dbReference>
<comment type="similarity">
    <text evidence="3">Belongs to the FAD-dependent oxidoreductase 2 family. FRD/SDH subfamily.</text>
</comment>
<dbReference type="InterPro" id="IPR003953">
    <property type="entry name" value="FAD-dep_OxRdtase_2_FAD-bd"/>
</dbReference>
<feature type="domain" description="FAD-dependent oxidoreductase 2 FAD-binding" evidence="19">
    <location>
        <begin position="7"/>
        <end position="411"/>
    </location>
</feature>
<dbReference type="NCBIfam" id="TIGR01812">
    <property type="entry name" value="sdhA_frdA_Gneg"/>
    <property type="match status" value="1"/>
</dbReference>
<evidence type="ECO:0000259" key="19">
    <source>
        <dbReference type="Pfam" id="PF00890"/>
    </source>
</evidence>
<dbReference type="Gene3D" id="3.50.50.60">
    <property type="entry name" value="FAD/NAD(P)-binding domain"/>
    <property type="match status" value="1"/>
</dbReference>
<dbReference type="InterPro" id="IPR030664">
    <property type="entry name" value="SdhA/FrdA/AprA"/>
</dbReference>
<dbReference type="FunFam" id="3.90.700.10:FF:000005">
    <property type="entry name" value="Succinate dehydrogenase flavoprotein subunit"/>
    <property type="match status" value="1"/>
</dbReference>
<comment type="subunit">
    <text evidence="16">Part of an enzyme complex containing three subunits: a flavoprotein (frdA), an iron-sulfur protein (frdB), and diheme cytochrome b (frdC).</text>
</comment>
<dbReference type="Gene3D" id="1.20.58.100">
    <property type="entry name" value="Fumarate reductase/succinate dehydrogenase flavoprotein-like, C-terminal domain"/>
    <property type="match status" value="1"/>
</dbReference>
<evidence type="ECO:0000256" key="13">
    <source>
        <dbReference type="ARBA" id="ARBA00023136"/>
    </source>
</evidence>
<gene>
    <name evidence="21" type="ORF">KT99_18962</name>
</gene>
<dbReference type="GO" id="GO:0005886">
    <property type="term" value="C:plasma membrane"/>
    <property type="evidence" value="ECO:0007669"/>
    <property type="project" value="UniProtKB-SubCell"/>
</dbReference>
<evidence type="ECO:0000256" key="17">
    <source>
        <dbReference type="PIRSR" id="PIRSR630664-50"/>
    </source>
</evidence>
<dbReference type="Proteomes" id="UP000005839">
    <property type="component" value="Unassembled WGS sequence"/>
</dbReference>
<evidence type="ECO:0000256" key="9">
    <source>
        <dbReference type="ARBA" id="ARBA00022630"/>
    </source>
</evidence>
<evidence type="ECO:0000256" key="6">
    <source>
        <dbReference type="ARBA" id="ARBA00022448"/>
    </source>
</evidence>
<feature type="region of interest" description="Disordered" evidence="18">
    <location>
        <begin position="645"/>
        <end position="670"/>
    </location>
</feature>
<comment type="subcellular location">
    <subcellularLocation>
        <location evidence="2">Cell inner membrane</location>
        <topology evidence="2">Peripheral membrane protein</topology>
        <orientation evidence="2">Cytoplasmic side</orientation>
    </subcellularLocation>
</comment>
<evidence type="ECO:0000256" key="3">
    <source>
        <dbReference type="ARBA" id="ARBA00008040"/>
    </source>
</evidence>
<dbReference type="GO" id="GO:0009061">
    <property type="term" value="P:anaerobic respiration"/>
    <property type="evidence" value="ECO:0007669"/>
    <property type="project" value="TreeGrafter"/>
</dbReference>
<organism evidence="21 22">
    <name type="scientific">Shewanella benthica KT99</name>
    <dbReference type="NCBI Taxonomy" id="314608"/>
    <lineage>
        <taxon>Bacteria</taxon>
        <taxon>Pseudomonadati</taxon>
        <taxon>Pseudomonadota</taxon>
        <taxon>Gammaproteobacteria</taxon>
        <taxon>Alteromonadales</taxon>
        <taxon>Shewanellaceae</taxon>
        <taxon>Shewanella</taxon>
    </lineage>
</organism>
<dbReference type="STRING" id="314608.KT99_18962"/>
<dbReference type="InterPro" id="IPR027477">
    <property type="entry name" value="Succ_DH/fumarate_Rdtase_cat_sf"/>
</dbReference>
<keyword evidence="11" id="KW-0249">Electron transport</keyword>
<dbReference type="InterPro" id="IPR037099">
    <property type="entry name" value="Fum_R/Succ_DH_flav-like_C_sf"/>
</dbReference>
<keyword evidence="9" id="KW-0285">Flavoprotein</keyword>
<comment type="cofactor">
    <cofactor evidence="1">
        <name>FAD</name>
        <dbReference type="ChEBI" id="CHEBI:57692"/>
    </cofactor>
</comment>
<evidence type="ECO:0000259" key="20">
    <source>
        <dbReference type="Pfam" id="PF02910"/>
    </source>
</evidence>
<comment type="catalytic activity">
    <reaction evidence="15">
        <text>a quinone + succinate = fumarate + a quinol</text>
        <dbReference type="Rhea" id="RHEA:40523"/>
        <dbReference type="ChEBI" id="CHEBI:24646"/>
        <dbReference type="ChEBI" id="CHEBI:29806"/>
        <dbReference type="ChEBI" id="CHEBI:30031"/>
        <dbReference type="ChEBI" id="CHEBI:132124"/>
        <dbReference type="EC" id="1.3.5.1"/>
    </reaction>
</comment>
<keyword evidence="6" id="KW-0813">Transport</keyword>
<feature type="compositionally biased region" description="Basic and acidic residues" evidence="18">
    <location>
        <begin position="648"/>
        <end position="658"/>
    </location>
</feature>
<dbReference type="RefSeq" id="WP_005496192.1">
    <property type="nucleotide sequence ID" value="NZ_ABIC01000002.1"/>
</dbReference>
<dbReference type="InterPro" id="IPR014006">
    <property type="entry name" value="Succ_Dhase_FrdA_Gneg"/>
</dbReference>
<dbReference type="InterPro" id="IPR036188">
    <property type="entry name" value="FAD/NAD-bd_sf"/>
</dbReference>
<sequence>MKLIYTDSLVVGAGLAGLRVAIASKERGLDTLVLSLTPAKRSHSAAAQGGMQASLGNTVKGMGDDEDIHFQDTVKGSDWGCDQDVARMFAHCAPKAVRELANWGVPWTRVTEGPRQIVVNAEKVTIEEAKEAHGLINARDFGGTKKWRTCYTADGTGHSLLYAVDNKAISMDIPVHERVEALAIIHDGKRCQGVVARCLITGELRAYIGKSTTIATGGYGRIYEVSTNAIICEGIGQALALETGVAKLGNMEAVQFHPTAIVPVGILTTEGCRGDGGLLRDKDGHRFMPDYEPEKKELASRDVVSRRMTEHMRKGKGVDSPYGPHLWLDITLLGRKHIETNLREVKEICENFLGIDPAKEWIPVRPTQHYSMGGIRTDKTGQNPQLKGLFSVGEAACWDMHGFNRLGGNSLAETVVGGMIIGKYVADFCEENTLEIDTGLAESFIDKVRSEIDDLVEGEGTESPFVIRKEMQRIMMDYVGIFRNGIELDKAVSELQGLLKRSRDIGLKCNKRHANPELVAALRVKRMIKVALTVACGAAARTESRGAHAREDFPQRNDKDWLNRTLSSWPDENALSPELSYEPLDVMKMELPPGYRGYGIDNAIAHPDTEKREQEIANIISELGEDADRHQRQNAIMPFEVPEALQPKNERLSDKLTESGEPAAVRKIAK</sequence>
<evidence type="ECO:0000256" key="10">
    <source>
        <dbReference type="ARBA" id="ARBA00022827"/>
    </source>
</evidence>
<keyword evidence="13" id="KW-0472">Membrane</keyword>
<evidence type="ECO:0000256" key="18">
    <source>
        <dbReference type="SAM" id="MobiDB-lite"/>
    </source>
</evidence>
<dbReference type="PANTHER" id="PTHR11632:SF71">
    <property type="entry name" value="FUMARATE REDUCTASE FLAVOPROTEIN SUBUNIT"/>
    <property type="match status" value="1"/>
</dbReference>
<evidence type="ECO:0000256" key="11">
    <source>
        <dbReference type="ARBA" id="ARBA00022982"/>
    </source>
</evidence>
<evidence type="ECO:0000256" key="8">
    <source>
        <dbReference type="ARBA" id="ARBA00022519"/>
    </source>
</evidence>
<evidence type="ECO:0000313" key="22">
    <source>
        <dbReference type="Proteomes" id="UP000005839"/>
    </source>
</evidence>
<dbReference type="InterPro" id="IPR003952">
    <property type="entry name" value="FRD_SDH_FAD_BS"/>
</dbReference>
<dbReference type="EC" id="1.3.5.1" evidence="4"/>
<proteinExistence type="inferred from homology"/>
<keyword evidence="22" id="KW-1185">Reference proteome</keyword>
<evidence type="ECO:0000256" key="2">
    <source>
        <dbReference type="ARBA" id="ARBA00004515"/>
    </source>
</evidence>
<dbReference type="PANTHER" id="PTHR11632">
    <property type="entry name" value="SUCCINATE DEHYDROGENASE 2 FLAVOPROTEIN SUBUNIT"/>
    <property type="match status" value="1"/>
</dbReference>
<comment type="caution">
    <text evidence="21">The sequence shown here is derived from an EMBL/GenBank/DDBJ whole genome shotgun (WGS) entry which is preliminary data.</text>
</comment>
<evidence type="ECO:0000256" key="16">
    <source>
        <dbReference type="ARBA" id="ARBA00066269"/>
    </source>
</evidence>
<evidence type="ECO:0000256" key="5">
    <source>
        <dbReference type="ARBA" id="ARBA00014044"/>
    </source>
</evidence>
<dbReference type="FunFam" id="3.50.50.60:FF:000009">
    <property type="entry name" value="Succinate dehydrogenase flavoprotein subunit"/>
    <property type="match status" value="1"/>
</dbReference>
<dbReference type="GO" id="GO:0008177">
    <property type="term" value="F:succinate dehydrogenase (quinone) activity"/>
    <property type="evidence" value="ECO:0007669"/>
    <property type="project" value="UniProtKB-EC"/>
</dbReference>
<evidence type="ECO:0000256" key="1">
    <source>
        <dbReference type="ARBA" id="ARBA00001974"/>
    </source>
</evidence>
<dbReference type="GO" id="GO:0022900">
    <property type="term" value="P:electron transport chain"/>
    <property type="evidence" value="ECO:0007669"/>
    <property type="project" value="InterPro"/>
</dbReference>
<protein>
    <recommendedName>
        <fullName evidence="5">Fumarate reductase flavoprotein subunit</fullName>
        <ecNumber evidence="4">1.3.5.1</ecNumber>
    </recommendedName>
    <alternativeName>
        <fullName evidence="14">Quinol-fumarate reductase flavoprotein subunit</fullName>
    </alternativeName>
</protein>
<dbReference type="SUPFAM" id="SSF46977">
    <property type="entry name" value="Succinate dehydrogenase/fumarate reductase flavoprotein C-terminal domain"/>
    <property type="match status" value="1"/>
</dbReference>
<name>A9CXB6_9GAMM</name>
<evidence type="ECO:0000256" key="7">
    <source>
        <dbReference type="ARBA" id="ARBA00022475"/>
    </source>
</evidence>
<dbReference type="NCBIfam" id="NF006383">
    <property type="entry name" value="PRK08626.1"/>
    <property type="match status" value="1"/>
</dbReference>
<accession>A9CXB6</accession>
<feature type="active site" description="Proton acceptor" evidence="17">
    <location>
        <position position="301"/>
    </location>
</feature>
<keyword evidence="10" id="KW-0274">FAD</keyword>
<dbReference type="GO" id="GO:0009055">
    <property type="term" value="F:electron transfer activity"/>
    <property type="evidence" value="ECO:0007669"/>
    <property type="project" value="TreeGrafter"/>
</dbReference>
<dbReference type="Gene3D" id="3.10.20.820">
    <property type="match status" value="1"/>
</dbReference>
<reference evidence="21 22" key="1">
    <citation type="submission" date="2007-10" db="EMBL/GenBank/DDBJ databases">
        <authorList>
            <person name="Yayanos A."/>
            <person name="Ferriera S."/>
            <person name="Johnson J."/>
            <person name="Kravitz S."/>
            <person name="Halpern A."/>
            <person name="Remington K."/>
            <person name="Beeson K."/>
            <person name="Tran B."/>
            <person name="Rogers Y.-H."/>
            <person name="Friedman R."/>
            <person name="Venter J.C."/>
        </authorList>
    </citation>
    <scope>NUCLEOTIDE SEQUENCE [LARGE SCALE GENOMIC DNA]</scope>
    <source>
        <strain evidence="21 22">KT99</strain>
    </source>
</reference>
<keyword evidence="7" id="KW-1003">Cell membrane</keyword>
<dbReference type="SUPFAM" id="SSF56425">
    <property type="entry name" value="Succinate dehydrogenase/fumarate reductase flavoprotein, catalytic domain"/>
    <property type="match status" value="1"/>
</dbReference>
<dbReference type="AlphaFoldDB" id="A9CXB6"/>
<dbReference type="EMBL" id="ABIC01000002">
    <property type="protein sequence ID" value="EDQ02628.1"/>
    <property type="molecule type" value="Genomic_DNA"/>
</dbReference>
<feature type="domain" description="Fumarate reductase/succinate dehydrogenase flavoprotein-like C-terminal" evidence="20">
    <location>
        <begin position="468"/>
        <end position="598"/>
    </location>
</feature>
<dbReference type="SUPFAM" id="SSF51905">
    <property type="entry name" value="FAD/NAD(P)-binding domain"/>
    <property type="match status" value="1"/>
</dbReference>
<keyword evidence="12 21" id="KW-0560">Oxidoreductase</keyword>
<evidence type="ECO:0000313" key="21">
    <source>
        <dbReference type="EMBL" id="EDQ02628.1"/>
    </source>
</evidence>
<dbReference type="Pfam" id="PF00890">
    <property type="entry name" value="FAD_binding_2"/>
    <property type="match status" value="1"/>
</dbReference>
<evidence type="ECO:0000256" key="15">
    <source>
        <dbReference type="ARBA" id="ARBA00049220"/>
    </source>
</evidence>
<keyword evidence="8" id="KW-0997">Cell inner membrane</keyword>
<dbReference type="Gene3D" id="3.90.700.10">
    <property type="entry name" value="Succinate dehydrogenase/fumarate reductase flavoprotein, catalytic domain"/>
    <property type="match status" value="1"/>
</dbReference>
<dbReference type="InterPro" id="IPR015939">
    <property type="entry name" value="Fum_Rdtase/Succ_DH_flav-like_C"/>
</dbReference>